<dbReference type="SUPFAM" id="SSF53187">
    <property type="entry name" value="Zn-dependent exopeptidases"/>
    <property type="match status" value="1"/>
</dbReference>
<dbReference type="PIRSF" id="PIRSF005962">
    <property type="entry name" value="Pept_M20D_amidohydro"/>
    <property type="match status" value="1"/>
</dbReference>
<dbReference type="Pfam" id="PF01546">
    <property type="entry name" value="Peptidase_M20"/>
    <property type="match status" value="1"/>
</dbReference>
<evidence type="ECO:0000259" key="2">
    <source>
        <dbReference type="Pfam" id="PF07687"/>
    </source>
</evidence>
<keyword evidence="1" id="KW-0464">Manganese</keyword>
<feature type="domain" description="Peptidase M20 dimerisation" evidence="2">
    <location>
        <begin position="177"/>
        <end position="265"/>
    </location>
</feature>
<dbReference type="Gene3D" id="3.30.70.360">
    <property type="match status" value="1"/>
</dbReference>
<evidence type="ECO:0000256" key="1">
    <source>
        <dbReference type="PIRSR" id="PIRSR005962-1"/>
    </source>
</evidence>
<sequence length="369" mass="39990">MNIIPAIDETEIMTDYHYLHQHGEVAFHEHETTAYLARRLDDMHIAYEHFNGMTGLIATLGAGSPVIALRADIDALKQTYQNKLQVVHSCGHDGHMSLALSVGRYFSAHPHGLHGTLKLVFQPSEETGEGAEAVLKTGQLGHIDYFYGVHVRPQQEVAFGQCEAIIPHGSTQTITGTITGQTFHAGMPEQGHNVIEAFTRLNEKIMAIDLDTNVPYSAKATIFKAGDSTNIIPGTGTFALDLRAQTNDTMADLTKIVDQIIADVQDDHFSVRTNKTGFSPAAIPSKNAIGYMSQAITAVLGQRGLVDSVPSAGGDDFHFYAYSHPEIQSTMLGLGCDLTPGLHVPSMTFKTDALFYGAKILIDAISRTA</sequence>
<keyword evidence="1" id="KW-0479">Metal-binding</keyword>
<dbReference type="NCBIfam" id="TIGR01891">
    <property type="entry name" value="amidohydrolases"/>
    <property type="match status" value="1"/>
</dbReference>
<dbReference type="InterPro" id="IPR017439">
    <property type="entry name" value="Amidohydrolase"/>
</dbReference>
<proteinExistence type="predicted"/>
<dbReference type="AlphaFoldDB" id="A0A0R2BCZ4"/>
<comment type="cofactor">
    <cofactor evidence="1">
        <name>Mn(2+)</name>
        <dbReference type="ChEBI" id="CHEBI:29035"/>
    </cofactor>
    <text evidence="1">The Mn(2+) ion enhances activity.</text>
</comment>
<dbReference type="Proteomes" id="UP000051845">
    <property type="component" value="Unassembled WGS sequence"/>
</dbReference>
<dbReference type="Pfam" id="PF07687">
    <property type="entry name" value="M20_dimer"/>
    <property type="match status" value="1"/>
</dbReference>
<dbReference type="InterPro" id="IPR011650">
    <property type="entry name" value="Peptidase_M20_dimer"/>
</dbReference>
<dbReference type="SUPFAM" id="SSF55031">
    <property type="entry name" value="Bacterial exopeptidase dimerisation domain"/>
    <property type="match status" value="1"/>
</dbReference>
<dbReference type="PANTHER" id="PTHR11014">
    <property type="entry name" value="PEPTIDASE M20 FAMILY MEMBER"/>
    <property type="match status" value="1"/>
</dbReference>
<gene>
    <name evidence="3" type="ORF">FC82_GL001101</name>
</gene>
<dbReference type="GO" id="GO:0046872">
    <property type="term" value="F:metal ion binding"/>
    <property type="evidence" value="ECO:0007669"/>
    <property type="project" value="UniProtKB-KW"/>
</dbReference>
<dbReference type="EMBL" id="AYYR01000021">
    <property type="protein sequence ID" value="KRM76752.1"/>
    <property type="molecule type" value="Genomic_DNA"/>
</dbReference>
<protein>
    <submittedName>
        <fullName evidence="3">Amidohydrolase</fullName>
    </submittedName>
</protein>
<dbReference type="InterPro" id="IPR036264">
    <property type="entry name" value="Bact_exopeptidase_dim_dom"/>
</dbReference>
<feature type="binding site" evidence="1">
    <location>
        <position position="90"/>
    </location>
    <ligand>
        <name>Mn(2+)</name>
        <dbReference type="ChEBI" id="CHEBI:29035"/>
        <label>2</label>
    </ligand>
</feature>
<dbReference type="GO" id="GO:0016787">
    <property type="term" value="F:hydrolase activity"/>
    <property type="evidence" value="ECO:0007669"/>
    <property type="project" value="UniProtKB-KW"/>
</dbReference>
<dbReference type="PATRIC" id="fig|1423733.4.peg.1164"/>
<organism evidence="3 4">
    <name type="scientific">Secundilactobacillus collinoides DSM 20515 = JCM 1123</name>
    <dbReference type="NCBI Taxonomy" id="1423733"/>
    <lineage>
        <taxon>Bacteria</taxon>
        <taxon>Bacillati</taxon>
        <taxon>Bacillota</taxon>
        <taxon>Bacilli</taxon>
        <taxon>Lactobacillales</taxon>
        <taxon>Lactobacillaceae</taxon>
        <taxon>Secundilactobacillus</taxon>
    </lineage>
</organism>
<feature type="binding site" evidence="1">
    <location>
        <position position="343"/>
    </location>
    <ligand>
        <name>Mn(2+)</name>
        <dbReference type="ChEBI" id="CHEBI:29035"/>
        <label>2</label>
    </ligand>
</feature>
<dbReference type="PANTHER" id="PTHR11014:SF122">
    <property type="entry name" value="AMIDOHYDROLASE AMHX"/>
    <property type="match status" value="1"/>
</dbReference>
<feature type="binding site" evidence="1">
    <location>
        <position position="150"/>
    </location>
    <ligand>
        <name>Mn(2+)</name>
        <dbReference type="ChEBI" id="CHEBI:29035"/>
        <label>2</label>
    </ligand>
</feature>
<reference evidence="3 4" key="1">
    <citation type="journal article" date="2015" name="Genome Announc.">
        <title>Expanding the biotechnology potential of lactobacilli through comparative genomics of 213 strains and associated genera.</title>
        <authorList>
            <person name="Sun Z."/>
            <person name="Harris H.M."/>
            <person name="McCann A."/>
            <person name="Guo C."/>
            <person name="Argimon S."/>
            <person name="Zhang W."/>
            <person name="Yang X."/>
            <person name="Jeffery I.B."/>
            <person name="Cooney J.C."/>
            <person name="Kagawa T.F."/>
            <person name="Liu W."/>
            <person name="Song Y."/>
            <person name="Salvetti E."/>
            <person name="Wrobel A."/>
            <person name="Rasinkangas P."/>
            <person name="Parkhill J."/>
            <person name="Rea M.C."/>
            <person name="O'Sullivan O."/>
            <person name="Ritari J."/>
            <person name="Douillard F.P."/>
            <person name="Paul Ross R."/>
            <person name="Yang R."/>
            <person name="Briner A.E."/>
            <person name="Felis G.E."/>
            <person name="de Vos W.M."/>
            <person name="Barrangou R."/>
            <person name="Klaenhammer T.R."/>
            <person name="Caufield P.W."/>
            <person name="Cui Y."/>
            <person name="Zhang H."/>
            <person name="O'Toole P.W."/>
        </authorList>
    </citation>
    <scope>NUCLEOTIDE SEQUENCE [LARGE SCALE GENOMIC DNA]</scope>
    <source>
        <strain evidence="3 4">DSM 20515</strain>
    </source>
</reference>
<keyword evidence="3" id="KW-0378">Hydrolase</keyword>
<name>A0A0R2BCZ4_SECCO</name>
<evidence type="ECO:0000313" key="3">
    <source>
        <dbReference type="EMBL" id="KRM76752.1"/>
    </source>
</evidence>
<dbReference type="Gene3D" id="3.40.630.10">
    <property type="entry name" value="Zn peptidases"/>
    <property type="match status" value="1"/>
</dbReference>
<dbReference type="RefSeq" id="WP_054761977.1">
    <property type="nucleotide sequence ID" value="NZ_AYYR01000021.1"/>
</dbReference>
<feature type="binding site" evidence="1">
    <location>
        <position position="92"/>
    </location>
    <ligand>
        <name>Mn(2+)</name>
        <dbReference type="ChEBI" id="CHEBI:29035"/>
        <label>2</label>
    </ligand>
</feature>
<comment type="caution">
    <text evidence="3">The sequence shown here is derived from an EMBL/GenBank/DDBJ whole genome shotgun (WGS) entry which is preliminary data.</text>
</comment>
<dbReference type="InterPro" id="IPR002933">
    <property type="entry name" value="Peptidase_M20"/>
</dbReference>
<feature type="binding site" evidence="1">
    <location>
        <position position="126"/>
    </location>
    <ligand>
        <name>Mn(2+)</name>
        <dbReference type="ChEBI" id="CHEBI:29035"/>
        <label>2</label>
    </ligand>
</feature>
<evidence type="ECO:0000313" key="4">
    <source>
        <dbReference type="Proteomes" id="UP000051845"/>
    </source>
</evidence>
<accession>A0A0R2BCZ4</accession>